<protein>
    <submittedName>
        <fullName evidence="2">Uncharacterized protein</fullName>
    </submittedName>
</protein>
<evidence type="ECO:0000313" key="2">
    <source>
        <dbReference type="EMBL" id="KAJ3980360.1"/>
    </source>
</evidence>
<organism evidence="2 3">
    <name type="scientific">Lentinula detonsa</name>
    <dbReference type="NCBI Taxonomy" id="2804962"/>
    <lineage>
        <taxon>Eukaryota</taxon>
        <taxon>Fungi</taxon>
        <taxon>Dikarya</taxon>
        <taxon>Basidiomycota</taxon>
        <taxon>Agaricomycotina</taxon>
        <taxon>Agaricomycetes</taxon>
        <taxon>Agaricomycetidae</taxon>
        <taxon>Agaricales</taxon>
        <taxon>Marasmiineae</taxon>
        <taxon>Omphalotaceae</taxon>
        <taxon>Lentinula</taxon>
    </lineage>
</organism>
<comment type="caution">
    <text evidence="2">The sequence shown here is derived from an EMBL/GenBank/DDBJ whole genome shotgun (WGS) entry which is preliminary data.</text>
</comment>
<gene>
    <name evidence="2" type="ORF">F5890DRAFT_1477787</name>
</gene>
<evidence type="ECO:0000313" key="3">
    <source>
        <dbReference type="Proteomes" id="UP001163850"/>
    </source>
</evidence>
<feature type="region of interest" description="Disordered" evidence="1">
    <location>
        <begin position="217"/>
        <end position="244"/>
    </location>
</feature>
<reference evidence="2" key="1">
    <citation type="submission" date="2022-08" db="EMBL/GenBank/DDBJ databases">
        <authorList>
            <consortium name="DOE Joint Genome Institute"/>
            <person name="Min B."/>
            <person name="Riley R."/>
            <person name="Sierra-Patev S."/>
            <person name="Naranjo-Ortiz M."/>
            <person name="Looney B."/>
            <person name="Konkel Z."/>
            <person name="Slot J.C."/>
            <person name="Sakamoto Y."/>
            <person name="Steenwyk J.L."/>
            <person name="Rokas A."/>
            <person name="Carro J."/>
            <person name="Camarero S."/>
            <person name="Ferreira P."/>
            <person name="Molpeceres G."/>
            <person name="Ruiz-Duenas F.J."/>
            <person name="Serrano A."/>
            <person name="Henrissat B."/>
            <person name="Drula E."/>
            <person name="Hughes K.W."/>
            <person name="Mata J.L."/>
            <person name="Ishikawa N.K."/>
            <person name="Vargas-Isla R."/>
            <person name="Ushijima S."/>
            <person name="Smith C.A."/>
            <person name="Ahrendt S."/>
            <person name="Andreopoulos W."/>
            <person name="He G."/>
            <person name="Labutti K."/>
            <person name="Lipzen A."/>
            <person name="Ng V."/>
            <person name="Sandor L."/>
            <person name="Barry K."/>
            <person name="Martinez A.T."/>
            <person name="Xiao Y."/>
            <person name="Gibbons J.G."/>
            <person name="Terashima K."/>
            <person name="Hibbett D.S."/>
            <person name="Grigoriev I.V."/>
        </authorList>
    </citation>
    <scope>NUCLEOTIDE SEQUENCE</scope>
    <source>
        <strain evidence="2">TFB7829</strain>
    </source>
</reference>
<accession>A0AA38PSB0</accession>
<dbReference type="Proteomes" id="UP001163850">
    <property type="component" value="Unassembled WGS sequence"/>
</dbReference>
<dbReference type="AlphaFoldDB" id="A0AA38PSB0"/>
<evidence type="ECO:0000256" key="1">
    <source>
        <dbReference type="SAM" id="MobiDB-lite"/>
    </source>
</evidence>
<feature type="compositionally biased region" description="Low complexity" evidence="1">
    <location>
        <begin position="233"/>
        <end position="244"/>
    </location>
</feature>
<sequence length="276" mass="30165">MTSASDTAMSPAATLASSPVAVHPGFANSADRPVQLAAFTLQELPEVSLDWDKQLFTITRLDNEDLTVSTEEMIACILASLAMSRRWKMEQGTPTRYNEISRTLGSYIPGTSTANFSIIHNGELWKSSQPVTYNCVFSGPQITELTQSGAITGNIYNDVKLAYPKPARMNTSSDKDSGLLADFFAVHSTKSDQKVLLNGIFAAAKDAERNVAWRAKRNKNPKSLRGSQRYAETTPSLLSAPSTTASVTEKMRMWRFRSGIRSNEDMDSASEAGPSH</sequence>
<name>A0AA38PSB0_9AGAR</name>
<dbReference type="EMBL" id="MU802196">
    <property type="protein sequence ID" value="KAJ3980360.1"/>
    <property type="molecule type" value="Genomic_DNA"/>
</dbReference>
<proteinExistence type="predicted"/>